<protein>
    <submittedName>
        <fullName evidence="4">LysM domain-containing protein</fullName>
    </submittedName>
</protein>
<dbReference type="SUPFAM" id="SSF54106">
    <property type="entry name" value="LysM domain"/>
    <property type="match status" value="1"/>
</dbReference>
<dbReference type="PANTHER" id="PTHR20932:SF8">
    <property type="entry name" value="LD22649P"/>
    <property type="match status" value="1"/>
</dbReference>
<evidence type="ECO:0000313" key="3">
    <source>
        <dbReference type="Proteomes" id="UP000270296"/>
    </source>
</evidence>
<accession>A0A183IDB9</accession>
<dbReference type="EMBL" id="UZAM01006886">
    <property type="protein sequence ID" value="VDO94901.1"/>
    <property type="molecule type" value="Genomic_DNA"/>
</dbReference>
<dbReference type="AlphaFoldDB" id="A0A183IDB9"/>
<dbReference type="Gene3D" id="3.10.350.10">
    <property type="entry name" value="LysM domain"/>
    <property type="match status" value="1"/>
</dbReference>
<dbReference type="InterPro" id="IPR045030">
    <property type="entry name" value="LYSM1-4"/>
</dbReference>
<evidence type="ECO:0000259" key="1">
    <source>
        <dbReference type="PROSITE" id="PS51782"/>
    </source>
</evidence>
<dbReference type="CDD" id="cd00118">
    <property type="entry name" value="LysM"/>
    <property type="match status" value="1"/>
</dbReference>
<dbReference type="SMART" id="SM00257">
    <property type="entry name" value="LysM"/>
    <property type="match status" value="1"/>
</dbReference>
<reference evidence="4" key="1">
    <citation type="submission" date="2016-06" db="UniProtKB">
        <authorList>
            <consortium name="WormBaseParasite"/>
        </authorList>
    </citation>
    <scope>IDENTIFICATION</scope>
</reference>
<gene>
    <name evidence="2" type="ORF">SBAD_LOCUS1613</name>
</gene>
<name>A0A183IDB9_9BILA</name>
<dbReference type="PANTHER" id="PTHR20932">
    <property type="entry name" value="LYSM AND PUTATIVE PEPTIDOGLYCAN-BINDING DOMAIN-CONTAINING PROTEIN"/>
    <property type="match status" value="1"/>
</dbReference>
<evidence type="ECO:0000313" key="2">
    <source>
        <dbReference type="EMBL" id="VDO94901.1"/>
    </source>
</evidence>
<dbReference type="Proteomes" id="UP000270296">
    <property type="component" value="Unassembled WGS sequence"/>
</dbReference>
<sequence length="220" mass="24936">MKSSDIQAVESSQNEVTRELIAQDEAMRNNWCSLVVKVLIAGHCVVGFSRKFMAEDEKTFLCGYRKIPRYGTTAGVPHSSPRTIKYKVEPTDTLAGIALKFGTSMTEIKRVNRLWSQESMYLHEYLDIPVSDYEHYLEDTEICATTAAERKSSFCSTSFEDKTAIPLQCIKSKKPKRRSTEGTSTVAYPSAGEFFEKIDSCIRQITNNVKHMEENFETLS</sequence>
<dbReference type="InterPro" id="IPR036779">
    <property type="entry name" value="LysM_dom_sf"/>
</dbReference>
<reference evidence="2 3" key="2">
    <citation type="submission" date="2018-11" db="EMBL/GenBank/DDBJ databases">
        <authorList>
            <consortium name="Pathogen Informatics"/>
        </authorList>
    </citation>
    <scope>NUCLEOTIDE SEQUENCE [LARGE SCALE GENOMIC DNA]</scope>
</reference>
<dbReference type="InterPro" id="IPR018392">
    <property type="entry name" value="LysM"/>
</dbReference>
<keyword evidence="3" id="KW-1185">Reference proteome</keyword>
<evidence type="ECO:0000313" key="4">
    <source>
        <dbReference type="WBParaSite" id="SBAD_0000168701-mRNA-1"/>
    </source>
</evidence>
<dbReference type="Pfam" id="PF01476">
    <property type="entry name" value="LysM"/>
    <property type="match status" value="1"/>
</dbReference>
<feature type="domain" description="LysM" evidence="1">
    <location>
        <begin position="84"/>
        <end position="128"/>
    </location>
</feature>
<dbReference type="OrthoDB" id="2107166at2759"/>
<dbReference type="PROSITE" id="PS51782">
    <property type="entry name" value="LYSM"/>
    <property type="match status" value="1"/>
</dbReference>
<proteinExistence type="predicted"/>
<organism evidence="4">
    <name type="scientific">Soboliphyme baturini</name>
    <dbReference type="NCBI Taxonomy" id="241478"/>
    <lineage>
        <taxon>Eukaryota</taxon>
        <taxon>Metazoa</taxon>
        <taxon>Ecdysozoa</taxon>
        <taxon>Nematoda</taxon>
        <taxon>Enoplea</taxon>
        <taxon>Dorylaimia</taxon>
        <taxon>Dioctophymatida</taxon>
        <taxon>Dioctophymatoidea</taxon>
        <taxon>Soboliphymatidae</taxon>
        <taxon>Soboliphyme</taxon>
    </lineage>
</organism>
<dbReference type="WBParaSite" id="SBAD_0000168701-mRNA-1">
    <property type="protein sequence ID" value="SBAD_0000168701-mRNA-1"/>
    <property type="gene ID" value="SBAD_0000168701"/>
</dbReference>